<comment type="caution">
    <text evidence="1">The sequence shown here is derived from an EMBL/GenBank/DDBJ whole genome shotgun (WGS) entry which is preliminary data.</text>
</comment>
<organism evidence="1 2">
    <name type="scientific">Aquatica leii</name>
    <dbReference type="NCBI Taxonomy" id="1421715"/>
    <lineage>
        <taxon>Eukaryota</taxon>
        <taxon>Metazoa</taxon>
        <taxon>Ecdysozoa</taxon>
        <taxon>Arthropoda</taxon>
        <taxon>Hexapoda</taxon>
        <taxon>Insecta</taxon>
        <taxon>Pterygota</taxon>
        <taxon>Neoptera</taxon>
        <taxon>Endopterygota</taxon>
        <taxon>Coleoptera</taxon>
        <taxon>Polyphaga</taxon>
        <taxon>Elateriformia</taxon>
        <taxon>Elateroidea</taxon>
        <taxon>Lampyridae</taxon>
        <taxon>Luciolinae</taxon>
        <taxon>Aquatica</taxon>
    </lineage>
</organism>
<evidence type="ECO:0000313" key="1">
    <source>
        <dbReference type="EMBL" id="KAK4883358.1"/>
    </source>
</evidence>
<dbReference type="AlphaFoldDB" id="A0AAN7PEC1"/>
<dbReference type="Proteomes" id="UP001353858">
    <property type="component" value="Unassembled WGS sequence"/>
</dbReference>
<reference evidence="2" key="1">
    <citation type="submission" date="2023-01" db="EMBL/GenBank/DDBJ databases">
        <title>Key to firefly adult light organ development and bioluminescence: homeobox transcription factors regulate luciferase expression and transportation to peroxisome.</title>
        <authorList>
            <person name="Fu X."/>
        </authorList>
    </citation>
    <scope>NUCLEOTIDE SEQUENCE [LARGE SCALE GENOMIC DNA]</scope>
</reference>
<proteinExistence type="predicted"/>
<gene>
    <name evidence="1" type="ORF">RN001_006677</name>
</gene>
<keyword evidence="2" id="KW-1185">Reference proteome</keyword>
<name>A0AAN7PEC1_9COLE</name>
<protein>
    <recommendedName>
        <fullName evidence="3">Nuclease HARBI1</fullName>
    </recommendedName>
</protein>
<evidence type="ECO:0000313" key="2">
    <source>
        <dbReference type="Proteomes" id="UP001353858"/>
    </source>
</evidence>
<evidence type="ECO:0008006" key="3">
    <source>
        <dbReference type="Google" id="ProtNLM"/>
    </source>
</evidence>
<accession>A0AAN7PEC1</accession>
<dbReference type="EMBL" id="JARPUR010000002">
    <property type="protein sequence ID" value="KAK4883358.1"/>
    <property type="molecule type" value="Genomic_DNA"/>
</dbReference>
<sequence length="119" mass="13498">MEFLNDDLDILDIIENGIPRRINNSVSPLNQLLTTLRFYATDGHLSSVADFMGIHTSSASRIIKKTSQVLASLRLRYIRMPQNEEIVQVQNHFFQIASFPRVIGCIDGTHIRIQSPGNF</sequence>